<dbReference type="NCBIfam" id="TIGR00229">
    <property type="entry name" value="sensory_box"/>
    <property type="match status" value="1"/>
</dbReference>
<keyword evidence="3" id="KW-0378">Hydrolase</keyword>
<name>A0ABM9NKP2_9GAMM</name>
<dbReference type="PANTHER" id="PTHR43156:SF9">
    <property type="entry name" value="HAMP DOMAIN-CONTAINING PROTEIN"/>
    <property type="match status" value="1"/>
</dbReference>
<sequence>MHSTLLSSPPPSGWRGLVRGAISWALDQYVTVLALLGMTAVVTYAILVADLKSQEGGAAALNLASHQRMLIERGVRLALKLVATADRAERQKLRQQMVETVTLFDNLHGYLRAGDRLIRQGPRLLAEPGQLAPELRALYFEEPTRLDQQAQDYISAVRKLLSQPVDAIDPNDPGLRYLLSDAPERLVGEIEKVVAYYQKDADFRLQNTQNLQAVSLVFFLIALVISGAFLLHPLVGRLKTSLANLEAQRDFNQNIIDTAQALIIGLDPEGKVALFNRFAQEVSGWTEDELRGADFFALLFAPEQRGAIRALFEDVLGGGQAGEAGTEIPMLIRSQELVDIIWHATLVREPGNLKPVLVLVTGDDITERKRAETRLQATLRQLESLSRRLQEEIDLAAAVQRAILPESDIVLPGLQGKATLITSSEVGGDYYDYFKIGGHHAVLLIGDVSGHGVAAGTMVSAAKAALYPLVQKGLTRPAEILHALNETMVATAQRSLLMTMSCLSLDGRSGRLRIANAGHVLPYLWRRGTRTWTMIGGAGAPLGKSLEADYLAEEQEVQLELGDRLFLFTDGLVEQASPRGEPFGFERLERLLAEHSDAEASALTERIVAALQAHAGRERFSDDVTLAVVEHTDRVDPSAPQALGEQPLQLIRVTEGFYRSQSDRFQSPVSRQWVVFVAEGEFHDLLPRLSADGIRRVLPRDDPFCHRLGWERLLNQHQPSPDDDLHGLVLGPRQERQFQLTHSDDKLFFMEEVRAWLEESGAVAAEHLDSIPLVLDEMVENCLYGAPRDGQGRAFYGKGEIRALSDSERVRIDLALSSSILGLSVTDNWGTLTPAVFLDHLLRTLARGIEAGVGGAGLYLMWRMSDYLQVRVVPHRRTQITALWDLQRPLQLSLRTGFQFLYHSEYDEVLSHDTGRFTFH</sequence>
<evidence type="ECO:0000256" key="1">
    <source>
        <dbReference type="ARBA" id="ARBA00004141"/>
    </source>
</evidence>
<evidence type="ECO:0000256" key="4">
    <source>
        <dbReference type="ARBA" id="ARBA00022989"/>
    </source>
</evidence>
<dbReference type="Pfam" id="PF00989">
    <property type="entry name" value="PAS"/>
    <property type="match status" value="1"/>
</dbReference>
<dbReference type="InterPro" id="IPR036457">
    <property type="entry name" value="PPM-type-like_dom_sf"/>
</dbReference>
<dbReference type="SUPFAM" id="SSF55785">
    <property type="entry name" value="PYP-like sensor domain (PAS domain)"/>
    <property type="match status" value="1"/>
</dbReference>
<dbReference type="Gene3D" id="3.60.40.10">
    <property type="entry name" value="PPM-type phosphatase domain"/>
    <property type="match status" value="1"/>
</dbReference>
<organism evidence="9 10">
    <name type="scientific">Candidatus Methylocalor cossyra</name>
    <dbReference type="NCBI Taxonomy" id="3108543"/>
    <lineage>
        <taxon>Bacteria</taxon>
        <taxon>Pseudomonadati</taxon>
        <taxon>Pseudomonadota</taxon>
        <taxon>Gammaproteobacteria</taxon>
        <taxon>Methylococcales</taxon>
        <taxon>Methylococcaceae</taxon>
        <taxon>Candidatus Methylocalor</taxon>
    </lineage>
</organism>
<proteinExistence type="predicted"/>
<dbReference type="InterPro" id="IPR052016">
    <property type="entry name" value="Bact_Sigma-Reg"/>
</dbReference>
<dbReference type="InterPro" id="IPR000014">
    <property type="entry name" value="PAS"/>
</dbReference>
<reference evidence="9 10" key="1">
    <citation type="submission" date="2024-04" db="EMBL/GenBank/DDBJ databases">
        <authorList>
            <person name="Cremers G."/>
        </authorList>
    </citation>
    <scope>NUCLEOTIDE SEQUENCE [LARGE SCALE GENOMIC DNA]</scope>
    <source>
        <strain evidence="9">MeCH1-AG</strain>
    </source>
</reference>
<dbReference type="Proteomes" id="UP001497493">
    <property type="component" value="Chromosome"/>
</dbReference>
<feature type="domain" description="PAS" evidence="8">
    <location>
        <begin position="248"/>
        <end position="319"/>
    </location>
</feature>
<comment type="subcellular location">
    <subcellularLocation>
        <location evidence="1">Membrane</location>
        <topology evidence="1">Multi-pass membrane protein</topology>
    </subcellularLocation>
</comment>
<gene>
    <name evidence="9" type="ORF">MECH1_V1_2416</name>
</gene>
<dbReference type="InterPro" id="IPR001932">
    <property type="entry name" value="PPM-type_phosphatase-like_dom"/>
</dbReference>
<keyword evidence="4 7" id="KW-1133">Transmembrane helix</keyword>
<dbReference type="Gene3D" id="3.30.450.20">
    <property type="entry name" value="PAS domain"/>
    <property type="match status" value="1"/>
</dbReference>
<feature type="transmembrane region" description="Helical" evidence="7">
    <location>
        <begin position="213"/>
        <end position="235"/>
    </location>
</feature>
<keyword evidence="6" id="KW-0175">Coiled coil</keyword>
<dbReference type="SMART" id="SM00091">
    <property type="entry name" value="PAS"/>
    <property type="match status" value="1"/>
</dbReference>
<evidence type="ECO:0000313" key="9">
    <source>
        <dbReference type="EMBL" id="CAL1241192.1"/>
    </source>
</evidence>
<feature type="coiled-coil region" evidence="6">
    <location>
        <begin position="368"/>
        <end position="402"/>
    </location>
</feature>
<dbReference type="Pfam" id="PF13675">
    <property type="entry name" value="PilJ"/>
    <property type="match status" value="1"/>
</dbReference>
<dbReference type="CDD" id="cd00130">
    <property type="entry name" value="PAS"/>
    <property type="match status" value="1"/>
</dbReference>
<evidence type="ECO:0000259" key="8">
    <source>
        <dbReference type="PROSITE" id="PS50112"/>
    </source>
</evidence>
<keyword evidence="2 7" id="KW-0812">Transmembrane</keyword>
<dbReference type="InterPro" id="IPR035965">
    <property type="entry name" value="PAS-like_dom_sf"/>
</dbReference>
<evidence type="ECO:0000256" key="7">
    <source>
        <dbReference type="SAM" id="Phobius"/>
    </source>
</evidence>
<dbReference type="Pfam" id="PF07228">
    <property type="entry name" value="SpoIIE"/>
    <property type="match status" value="1"/>
</dbReference>
<evidence type="ECO:0000256" key="5">
    <source>
        <dbReference type="ARBA" id="ARBA00023136"/>
    </source>
</evidence>
<dbReference type="SMART" id="SM00331">
    <property type="entry name" value="PP2C_SIG"/>
    <property type="match status" value="1"/>
</dbReference>
<protein>
    <submittedName>
        <fullName evidence="9">PAS domain S-box-containing protein</fullName>
    </submittedName>
</protein>
<dbReference type="PANTHER" id="PTHR43156">
    <property type="entry name" value="STAGE II SPORULATION PROTEIN E-RELATED"/>
    <property type="match status" value="1"/>
</dbReference>
<evidence type="ECO:0000313" key="10">
    <source>
        <dbReference type="Proteomes" id="UP001497493"/>
    </source>
</evidence>
<dbReference type="InterPro" id="IPR036890">
    <property type="entry name" value="HATPase_C_sf"/>
</dbReference>
<evidence type="ECO:0000256" key="2">
    <source>
        <dbReference type="ARBA" id="ARBA00022692"/>
    </source>
</evidence>
<dbReference type="Gene3D" id="3.30.565.10">
    <property type="entry name" value="Histidine kinase-like ATPase, C-terminal domain"/>
    <property type="match status" value="1"/>
</dbReference>
<dbReference type="InterPro" id="IPR013767">
    <property type="entry name" value="PAS_fold"/>
</dbReference>
<keyword evidence="5 7" id="KW-0472">Membrane</keyword>
<dbReference type="RefSeq" id="WP_348757716.1">
    <property type="nucleotide sequence ID" value="NZ_OZ026884.1"/>
</dbReference>
<evidence type="ECO:0000256" key="3">
    <source>
        <dbReference type="ARBA" id="ARBA00022801"/>
    </source>
</evidence>
<dbReference type="EMBL" id="OZ026884">
    <property type="protein sequence ID" value="CAL1241192.1"/>
    <property type="molecule type" value="Genomic_DNA"/>
</dbReference>
<feature type="transmembrane region" description="Helical" evidence="7">
    <location>
        <begin position="29"/>
        <end position="49"/>
    </location>
</feature>
<accession>A0ABM9NKP2</accession>
<dbReference type="SUPFAM" id="SSF81606">
    <property type="entry name" value="PP2C-like"/>
    <property type="match status" value="1"/>
</dbReference>
<evidence type="ECO:0000256" key="6">
    <source>
        <dbReference type="SAM" id="Coils"/>
    </source>
</evidence>
<dbReference type="PROSITE" id="PS50112">
    <property type="entry name" value="PAS"/>
    <property type="match status" value="1"/>
</dbReference>
<dbReference type="InterPro" id="IPR029095">
    <property type="entry name" value="NarX-like_N"/>
</dbReference>
<keyword evidence="10" id="KW-1185">Reference proteome</keyword>